<evidence type="ECO:0000259" key="12">
    <source>
        <dbReference type="PROSITE" id="PS50893"/>
    </source>
</evidence>
<evidence type="ECO:0000259" key="14">
    <source>
        <dbReference type="PROSITE" id="PS50990"/>
    </source>
</evidence>
<dbReference type="CDD" id="cd02418">
    <property type="entry name" value="Peptidase_C39B"/>
    <property type="match status" value="1"/>
</dbReference>
<evidence type="ECO:0000256" key="1">
    <source>
        <dbReference type="ARBA" id="ARBA00004651"/>
    </source>
</evidence>
<feature type="domain" description="ABC transmembrane type-1" evidence="13">
    <location>
        <begin position="166"/>
        <end position="445"/>
    </location>
</feature>
<dbReference type="InterPro" id="IPR003593">
    <property type="entry name" value="AAA+_ATPase"/>
</dbReference>
<dbReference type="PROSITE" id="PS00211">
    <property type="entry name" value="ABC_TRANSPORTER_1"/>
    <property type="match status" value="1"/>
</dbReference>
<dbReference type="GO" id="GO:0015421">
    <property type="term" value="F:ABC-type oligopeptide transporter activity"/>
    <property type="evidence" value="ECO:0007669"/>
    <property type="project" value="TreeGrafter"/>
</dbReference>
<feature type="domain" description="Peptidase C39" evidence="14">
    <location>
        <begin position="8"/>
        <end position="130"/>
    </location>
</feature>
<keyword evidence="4 11" id="KW-0812">Transmembrane</keyword>
<dbReference type="PROSITE" id="PS50893">
    <property type="entry name" value="ABC_TRANSPORTER_2"/>
    <property type="match status" value="1"/>
</dbReference>
<dbReference type="GO" id="GO:0006508">
    <property type="term" value="P:proteolysis"/>
    <property type="evidence" value="ECO:0007669"/>
    <property type="project" value="InterPro"/>
</dbReference>
<keyword evidence="8" id="KW-0067">ATP-binding</keyword>
<keyword evidence="2" id="KW-0813">Transport</keyword>
<evidence type="ECO:0000256" key="8">
    <source>
        <dbReference type="ARBA" id="ARBA00022840"/>
    </source>
</evidence>
<feature type="transmembrane region" description="Helical" evidence="11">
    <location>
        <begin position="429"/>
        <end position="450"/>
    </location>
</feature>
<dbReference type="InterPro" id="IPR005074">
    <property type="entry name" value="Peptidase_C39"/>
</dbReference>
<comment type="subcellular location">
    <subcellularLocation>
        <location evidence="1">Cell membrane</location>
        <topology evidence="1">Multi-pass membrane protein</topology>
    </subcellularLocation>
</comment>
<dbReference type="InterPro" id="IPR036640">
    <property type="entry name" value="ABC1_TM_sf"/>
</dbReference>
<dbReference type="SUPFAM" id="SSF52540">
    <property type="entry name" value="P-loop containing nucleoside triphosphate hydrolases"/>
    <property type="match status" value="1"/>
</dbReference>
<dbReference type="CDD" id="cd18570">
    <property type="entry name" value="ABC_6TM_PCAT1_LagD_like"/>
    <property type="match status" value="1"/>
</dbReference>
<evidence type="ECO:0000256" key="9">
    <source>
        <dbReference type="ARBA" id="ARBA00022989"/>
    </source>
</evidence>
<name>A0AA97ARW7_9CYAN</name>
<sequence length="756" mass="83081">MKYPIVRQHSEEDCGAACLATIAKFYGRTFAISRMREAVGTGAQGTTLLGLTRGAEAFGFHARQVKANEQIIERLSEVPLPAIIHWKGYHWVVLYGQKGNKYVVADPGIGIRYLTQRELMAGWGNGVMMLLSPDDTRFYQQEEDSAGGFGRFLARTWPYRTILAQAIAINFAVGLLSLASPLMMQLLTDDVLVRGDTQLLTTVAIGVIVMNLFRSVVGLVQAHLIGHFSQRLHLGLVMEYGRKLLHLPLSYFESRRSGEVVSRIADVNAVNGLVSQIVLGLPSQFFIAMISLALMLCYSWQLTVASVIVFILVTGVNLLFLPALRQKTRNMIVLGTENQGFLVETFRGVQVLKTTQATPQAWQEYQSNYGRLANLGWSTMKLGLYSGTITGVLSTFTSIALLWLGSYLVIDGTMSIGQLMAYNGMSGNFLGFLGAVIGLVDEIITAQIIVQRLKEVIDATPEDDGDVKKPWAEILGNTDITCTELNFHHTGRVDLLQDFSLTIPGGQTIALIGKSGCGKSTLAKLLAGLYFSQTGNIRYGLYNQHDLALECLRQQVVLVPQDPHFWSRSIVDNFRFSYPHIGFDQIVQACQVVGADEFISELPDKYQTVLGEFGANLSGGQKQRLAIARALVTNPPVLILDESTGALDPVSEAQVLTRLLKHRQGKTTILISHRPQVIRQADWIVMLEKGRLKIQGTPQELMHQPGEHLEFLGEDSSINAEWIKTLKLSPSYNGSNGTNGKSLLYNGASSNGASAT</sequence>
<keyword evidence="10 11" id="KW-0472">Membrane</keyword>
<dbReference type="PANTHER" id="PTHR43394">
    <property type="entry name" value="ATP-DEPENDENT PERMEASE MDL1, MITOCHONDRIAL"/>
    <property type="match status" value="1"/>
</dbReference>
<protein>
    <submittedName>
        <fullName evidence="15">Peptidase domain-containing ABC transporter</fullName>
    </submittedName>
</protein>
<organism evidence="15">
    <name type="scientific">Leptolyngbya sp. NK1-12</name>
    <dbReference type="NCBI Taxonomy" id="2547451"/>
    <lineage>
        <taxon>Bacteria</taxon>
        <taxon>Bacillati</taxon>
        <taxon>Cyanobacteriota</taxon>
        <taxon>Cyanophyceae</taxon>
        <taxon>Leptolyngbyales</taxon>
        <taxon>Leptolyngbyaceae</taxon>
        <taxon>Leptolyngbya group</taxon>
        <taxon>Leptolyngbya</taxon>
    </lineage>
</organism>
<dbReference type="Gene3D" id="1.20.1560.10">
    <property type="entry name" value="ABC transporter type 1, transmembrane domain"/>
    <property type="match status" value="1"/>
</dbReference>
<dbReference type="EMBL" id="CP053586">
    <property type="protein sequence ID" value="WNZ26028.1"/>
    <property type="molecule type" value="Genomic_DNA"/>
</dbReference>
<dbReference type="FunFam" id="3.40.50.300:FF:000299">
    <property type="entry name" value="ABC transporter ATP-binding protein/permease"/>
    <property type="match status" value="1"/>
</dbReference>
<dbReference type="Pfam" id="PF03412">
    <property type="entry name" value="Peptidase_C39"/>
    <property type="match status" value="1"/>
</dbReference>
<feature type="transmembrane region" description="Helical" evidence="11">
    <location>
        <begin position="302"/>
        <end position="321"/>
    </location>
</feature>
<dbReference type="Gene3D" id="3.40.50.300">
    <property type="entry name" value="P-loop containing nucleotide triphosphate hydrolases"/>
    <property type="match status" value="1"/>
</dbReference>
<dbReference type="Gene3D" id="3.90.70.10">
    <property type="entry name" value="Cysteine proteinases"/>
    <property type="match status" value="1"/>
</dbReference>
<dbReference type="InterPro" id="IPR011527">
    <property type="entry name" value="ABC1_TM_dom"/>
</dbReference>
<dbReference type="GO" id="GO:0005524">
    <property type="term" value="F:ATP binding"/>
    <property type="evidence" value="ECO:0007669"/>
    <property type="project" value="UniProtKB-KW"/>
</dbReference>
<dbReference type="GO" id="GO:0016887">
    <property type="term" value="F:ATP hydrolysis activity"/>
    <property type="evidence" value="ECO:0007669"/>
    <property type="project" value="InterPro"/>
</dbReference>
<gene>
    <name evidence="15" type="ORF">HJG54_26525</name>
</gene>
<evidence type="ECO:0000256" key="10">
    <source>
        <dbReference type="ARBA" id="ARBA00023136"/>
    </source>
</evidence>
<evidence type="ECO:0000256" key="7">
    <source>
        <dbReference type="ARBA" id="ARBA00022807"/>
    </source>
</evidence>
<dbReference type="AlphaFoldDB" id="A0AA97ARW7"/>
<dbReference type="InterPro" id="IPR039421">
    <property type="entry name" value="Type_1_exporter"/>
</dbReference>
<keyword evidence="7" id="KW-0645">Protease</keyword>
<dbReference type="PROSITE" id="PS50929">
    <property type="entry name" value="ABC_TM1F"/>
    <property type="match status" value="1"/>
</dbReference>
<dbReference type="SMART" id="SM00382">
    <property type="entry name" value="AAA"/>
    <property type="match status" value="1"/>
</dbReference>
<evidence type="ECO:0000256" key="4">
    <source>
        <dbReference type="ARBA" id="ARBA00022692"/>
    </source>
</evidence>
<keyword evidence="6" id="KW-0378">Hydrolase</keyword>
<evidence type="ECO:0000256" key="6">
    <source>
        <dbReference type="ARBA" id="ARBA00022801"/>
    </source>
</evidence>
<dbReference type="InterPro" id="IPR017871">
    <property type="entry name" value="ABC_transporter-like_CS"/>
</dbReference>
<feature type="transmembrane region" description="Helical" evidence="11">
    <location>
        <begin position="161"/>
        <end position="179"/>
    </location>
</feature>
<dbReference type="RefSeq" id="WP_316432222.1">
    <property type="nucleotide sequence ID" value="NZ_CP053586.1"/>
</dbReference>
<feature type="transmembrane region" description="Helical" evidence="11">
    <location>
        <begin position="199"/>
        <end position="220"/>
    </location>
</feature>
<feature type="transmembrane region" description="Helical" evidence="11">
    <location>
        <begin position="273"/>
        <end position="296"/>
    </location>
</feature>
<keyword evidence="7" id="KW-0788">Thiol protease</keyword>
<feature type="domain" description="ABC transporter" evidence="12">
    <location>
        <begin position="475"/>
        <end position="714"/>
    </location>
</feature>
<dbReference type="PANTHER" id="PTHR43394:SF1">
    <property type="entry name" value="ATP-BINDING CASSETTE SUB-FAMILY B MEMBER 10, MITOCHONDRIAL"/>
    <property type="match status" value="1"/>
</dbReference>
<dbReference type="GO" id="GO:0008234">
    <property type="term" value="F:cysteine-type peptidase activity"/>
    <property type="evidence" value="ECO:0007669"/>
    <property type="project" value="UniProtKB-KW"/>
</dbReference>
<dbReference type="PROSITE" id="PS50990">
    <property type="entry name" value="PEPTIDASE_C39"/>
    <property type="match status" value="1"/>
</dbReference>
<evidence type="ECO:0000256" key="5">
    <source>
        <dbReference type="ARBA" id="ARBA00022741"/>
    </source>
</evidence>
<reference evidence="15" key="1">
    <citation type="submission" date="2020-05" db="EMBL/GenBank/DDBJ databases">
        <authorList>
            <person name="Zhu T."/>
            <person name="Keshari N."/>
            <person name="Lu X."/>
        </authorList>
    </citation>
    <scope>NUCLEOTIDE SEQUENCE</scope>
    <source>
        <strain evidence="15">NK1-12</strain>
    </source>
</reference>
<keyword evidence="9 11" id="KW-1133">Transmembrane helix</keyword>
<dbReference type="InterPro" id="IPR027417">
    <property type="entry name" value="P-loop_NTPase"/>
</dbReference>
<evidence type="ECO:0000313" key="15">
    <source>
        <dbReference type="EMBL" id="WNZ26028.1"/>
    </source>
</evidence>
<evidence type="ECO:0000259" key="13">
    <source>
        <dbReference type="PROSITE" id="PS50929"/>
    </source>
</evidence>
<proteinExistence type="predicted"/>
<accession>A0AA97ARW7</accession>
<evidence type="ECO:0000256" key="3">
    <source>
        <dbReference type="ARBA" id="ARBA00022475"/>
    </source>
</evidence>
<feature type="transmembrane region" description="Helical" evidence="11">
    <location>
        <begin position="382"/>
        <end position="409"/>
    </location>
</feature>
<keyword evidence="5" id="KW-0547">Nucleotide-binding</keyword>
<keyword evidence="3" id="KW-1003">Cell membrane</keyword>
<dbReference type="GO" id="GO:0005886">
    <property type="term" value="C:plasma membrane"/>
    <property type="evidence" value="ECO:0007669"/>
    <property type="project" value="UniProtKB-SubCell"/>
</dbReference>
<dbReference type="SUPFAM" id="SSF90123">
    <property type="entry name" value="ABC transporter transmembrane region"/>
    <property type="match status" value="1"/>
</dbReference>
<dbReference type="Pfam" id="PF00664">
    <property type="entry name" value="ABC_membrane"/>
    <property type="match status" value="1"/>
</dbReference>
<evidence type="ECO:0000256" key="11">
    <source>
        <dbReference type="SAM" id="Phobius"/>
    </source>
</evidence>
<evidence type="ECO:0000256" key="2">
    <source>
        <dbReference type="ARBA" id="ARBA00022448"/>
    </source>
</evidence>
<dbReference type="Pfam" id="PF00005">
    <property type="entry name" value="ABC_tran"/>
    <property type="match status" value="1"/>
</dbReference>
<dbReference type="InterPro" id="IPR003439">
    <property type="entry name" value="ABC_transporter-like_ATP-bd"/>
</dbReference>